<evidence type="ECO:0000313" key="13">
    <source>
        <dbReference type="EMBL" id="RDX67264.1"/>
    </source>
</evidence>
<dbReference type="GO" id="GO:0003677">
    <property type="term" value="F:DNA binding"/>
    <property type="evidence" value="ECO:0007669"/>
    <property type="project" value="UniProtKB-UniRule"/>
</dbReference>
<keyword evidence="8 9" id="KW-0539">Nucleus</keyword>
<feature type="domain" description="Homeobox" evidence="11">
    <location>
        <begin position="1"/>
        <end position="41"/>
    </location>
</feature>
<dbReference type="InterPro" id="IPR042160">
    <property type="entry name" value="HD-Zip_IV"/>
</dbReference>
<dbReference type="Gene3D" id="1.10.10.60">
    <property type="entry name" value="Homeodomain-like"/>
    <property type="match status" value="1"/>
</dbReference>
<dbReference type="InterPro" id="IPR057993">
    <property type="entry name" value="HD-Zip_IV_C"/>
</dbReference>
<dbReference type="STRING" id="157652.A0A371EMR1"/>
<dbReference type="Pfam" id="PF00046">
    <property type="entry name" value="Homeodomain"/>
    <property type="match status" value="1"/>
</dbReference>
<organism evidence="13 14">
    <name type="scientific">Mucuna pruriens</name>
    <name type="common">Velvet bean</name>
    <name type="synonym">Dolichos pruriens</name>
    <dbReference type="NCBI Taxonomy" id="157652"/>
    <lineage>
        <taxon>Eukaryota</taxon>
        <taxon>Viridiplantae</taxon>
        <taxon>Streptophyta</taxon>
        <taxon>Embryophyta</taxon>
        <taxon>Tracheophyta</taxon>
        <taxon>Spermatophyta</taxon>
        <taxon>Magnoliopsida</taxon>
        <taxon>eudicotyledons</taxon>
        <taxon>Gunneridae</taxon>
        <taxon>Pentapetalae</taxon>
        <taxon>rosids</taxon>
        <taxon>fabids</taxon>
        <taxon>Fabales</taxon>
        <taxon>Fabaceae</taxon>
        <taxon>Papilionoideae</taxon>
        <taxon>50 kb inversion clade</taxon>
        <taxon>NPAAA clade</taxon>
        <taxon>indigoferoid/millettioid clade</taxon>
        <taxon>Phaseoleae</taxon>
        <taxon>Mucuna</taxon>
    </lineage>
</organism>
<dbReference type="SMART" id="SM00234">
    <property type="entry name" value="START"/>
    <property type="match status" value="1"/>
</dbReference>
<keyword evidence="14" id="KW-1185">Reference proteome</keyword>
<dbReference type="GO" id="GO:0005634">
    <property type="term" value="C:nucleus"/>
    <property type="evidence" value="ECO:0007669"/>
    <property type="project" value="UniProtKB-SubCell"/>
</dbReference>
<evidence type="ECO:0000256" key="3">
    <source>
        <dbReference type="ARBA" id="ARBA00023015"/>
    </source>
</evidence>
<accession>A0A371EMR1</accession>
<keyword evidence="7" id="KW-0804">Transcription</keyword>
<dbReference type="PANTHER" id="PTHR45654:SF9">
    <property type="entry name" value="HOMEOBOX-LEUCINE ZIPPER PROTEIN HDG10-RELATED"/>
    <property type="match status" value="1"/>
</dbReference>
<dbReference type="Pfam" id="PF01852">
    <property type="entry name" value="START"/>
    <property type="match status" value="1"/>
</dbReference>
<keyword evidence="6 9" id="KW-0371">Homeobox</keyword>
<evidence type="ECO:0000256" key="2">
    <source>
        <dbReference type="ARBA" id="ARBA00006789"/>
    </source>
</evidence>
<dbReference type="PANTHER" id="PTHR45654">
    <property type="entry name" value="HOMEOBOX-LEUCINE ZIPPER PROTEIN MERISTEM L1"/>
    <property type="match status" value="1"/>
</dbReference>
<dbReference type="SUPFAM" id="SSF55961">
    <property type="entry name" value="Bet v1-like"/>
    <property type="match status" value="1"/>
</dbReference>
<evidence type="ECO:0000256" key="6">
    <source>
        <dbReference type="ARBA" id="ARBA00023155"/>
    </source>
</evidence>
<feature type="DNA-binding region" description="Homeobox" evidence="9">
    <location>
        <begin position="3"/>
        <end position="42"/>
    </location>
</feature>
<proteinExistence type="inferred from homology"/>
<evidence type="ECO:0000256" key="5">
    <source>
        <dbReference type="ARBA" id="ARBA00023125"/>
    </source>
</evidence>
<comment type="caution">
    <text evidence="13">The sequence shown here is derived from an EMBL/GenBank/DDBJ whole genome shotgun (WGS) entry which is preliminary data.</text>
</comment>
<reference evidence="13" key="1">
    <citation type="submission" date="2018-05" db="EMBL/GenBank/DDBJ databases">
        <title>Draft genome of Mucuna pruriens seed.</title>
        <authorList>
            <person name="Nnadi N.E."/>
            <person name="Vos R."/>
            <person name="Hasami M.H."/>
            <person name="Devisetty U.K."/>
            <person name="Aguiy J.C."/>
        </authorList>
    </citation>
    <scope>NUCLEOTIDE SEQUENCE [LARGE SCALE GENOMIC DNA]</scope>
    <source>
        <strain evidence="13">JCA_2017</strain>
    </source>
</reference>
<keyword evidence="3" id="KW-0805">Transcription regulation</keyword>
<dbReference type="GO" id="GO:0008289">
    <property type="term" value="F:lipid binding"/>
    <property type="evidence" value="ECO:0007669"/>
    <property type="project" value="InterPro"/>
</dbReference>
<name>A0A371EMR1_MUCPR</name>
<evidence type="ECO:0000259" key="11">
    <source>
        <dbReference type="PROSITE" id="PS50071"/>
    </source>
</evidence>
<dbReference type="OrthoDB" id="1428586at2759"/>
<evidence type="ECO:0000256" key="8">
    <source>
        <dbReference type="ARBA" id="ARBA00023242"/>
    </source>
</evidence>
<feature type="non-terminal residue" evidence="13">
    <location>
        <position position="575"/>
    </location>
</feature>
<dbReference type="SUPFAM" id="SSF46689">
    <property type="entry name" value="Homeodomain-like"/>
    <property type="match status" value="1"/>
</dbReference>
<protein>
    <submittedName>
        <fullName evidence="13">Homeobox-leucine zipper protein HDG8</fullName>
    </submittedName>
</protein>
<dbReference type="InterPro" id="IPR002913">
    <property type="entry name" value="START_lipid-bd_dom"/>
</dbReference>
<comment type="subcellular location">
    <subcellularLocation>
        <location evidence="1 9 10">Nucleus</location>
    </subcellularLocation>
</comment>
<evidence type="ECO:0000259" key="12">
    <source>
        <dbReference type="PROSITE" id="PS50848"/>
    </source>
</evidence>
<evidence type="ECO:0000256" key="9">
    <source>
        <dbReference type="PROSITE-ProRule" id="PRU00108"/>
    </source>
</evidence>
<keyword evidence="4" id="KW-0175">Coiled coil</keyword>
<dbReference type="PROSITE" id="PS50071">
    <property type="entry name" value="HOMEOBOX_2"/>
    <property type="match status" value="1"/>
</dbReference>
<dbReference type="Gene3D" id="3.30.530.20">
    <property type="match status" value="1"/>
</dbReference>
<evidence type="ECO:0000256" key="1">
    <source>
        <dbReference type="ARBA" id="ARBA00004123"/>
    </source>
</evidence>
<comment type="similarity">
    <text evidence="2">Belongs to the HD-ZIP homeobox family. Class IV subfamily.</text>
</comment>
<dbReference type="AlphaFoldDB" id="A0A371EMR1"/>
<sequence length="575" mass="65237">FFERCPHLDETHGDQIAKEWGLEAEQIKHWFQNKRTKVMIKGRKSQDKMYKVLQTAKYMEIQMSQPESRVPTFEETCVVNRGNICDPDQALILSHWMEEEKIAKVADEAMAELLKLMTMNGPLWAKSSYGGGYILVREKYANMFPRVDNLNGPRACEESSKHYKVVRMGARKLVEMLLDSEEWVNFFPTIVSKSETVKVIDAGSLENQTGALQVVYEKMNALSHLVSSRELFFLRCCQQIKDTVWVIAHVSIDSFGGRIHDLPARRLPSGCMIYQITEEFSMVSWIEHVEVNDRMRASSQRGLVCNNIEYGAERWLWALGRMCDRFACISIENMPQAPKEVVNSTNARKRAMRLSNRMVQGFCRVLYKSRNSHSSEENNNEIIKISLRNNTTPEMPEGVIATAVTSVRLPVPPQNIFSFLAEAKNRSKWDVLSCGFPVNEITYFTIGGDRISIFLISNQIESNVMVFQDSYKDCLGSYVVHAPISLESARMIMDGEDSTVPKILPSGFLISEDNGAIAEASHANNRSGSSLLTIAYQFLISINNAPMRDQYREAVVGIVSSTLHKIKTSLNISDY</sequence>
<dbReference type="EMBL" id="QJKJ01013076">
    <property type="protein sequence ID" value="RDX67264.1"/>
    <property type="molecule type" value="Genomic_DNA"/>
</dbReference>
<evidence type="ECO:0000256" key="10">
    <source>
        <dbReference type="RuleBase" id="RU000682"/>
    </source>
</evidence>
<evidence type="ECO:0000313" key="14">
    <source>
        <dbReference type="Proteomes" id="UP000257109"/>
    </source>
</evidence>
<evidence type="ECO:0000256" key="4">
    <source>
        <dbReference type="ARBA" id="ARBA00023054"/>
    </source>
</evidence>
<dbReference type="InterPro" id="IPR009057">
    <property type="entry name" value="Homeodomain-like_sf"/>
</dbReference>
<feature type="non-terminal residue" evidence="13">
    <location>
        <position position="1"/>
    </location>
</feature>
<dbReference type="CDD" id="cd00086">
    <property type="entry name" value="homeodomain"/>
    <property type="match status" value="1"/>
</dbReference>
<dbReference type="Proteomes" id="UP000257109">
    <property type="component" value="Unassembled WGS sequence"/>
</dbReference>
<gene>
    <name evidence="13" type="primary">HDG8</name>
    <name evidence="13" type="ORF">CR513_53885</name>
</gene>
<dbReference type="InterPro" id="IPR001356">
    <property type="entry name" value="HD"/>
</dbReference>
<dbReference type="PROSITE" id="PS50848">
    <property type="entry name" value="START"/>
    <property type="match status" value="1"/>
</dbReference>
<dbReference type="InterPro" id="IPR023393">
    <property type="entry name" value="START-like_dom_sf"/>
</dbReference>
<evidence type="ECO:0000256" key="7">
    <source>
        <dbReference type="ARBA" id="ARBA00023163"/>
    </source>
</evidence>
<dbReference type="Pfam" id="PF25797">
    <property type="entry name" value="PDF2_C"/>
    <property type="match status" value="1"/>
</dbReference>
<keyword evidence="5 9" id="KW-0238">DNA-binding</keyword>
<feature type="domain" description="START" evidence="12">
    <location>
        <begin position="95"/>
        <end position="328"/>
    </location>
</feature>